<dbReference type="InterPro" id="IPR018097">
    <property type="entry name" value="EGF_Ca-bd_CS"/>
</dbReference>
<dbReference type="SMART" id="SM00181">
    <property type="entry name" value="EGF"/>
    <property type="match status" value="10"/>
</dbReference>
<evidence type="ECO:0000256" key="5">
    <source>
        <dbReference type="ARBA" id="ARBA00022729"/>
    </source>
</evidence>
<dbReference type="SMART" id="SM01411">
    <property type="entry name" value="Ephrin_rec_like"/>
    <property type="match status" value="1"/>
</dbReference>
<evidence type="ECO:0000256" key="3">
    <source>
        <dbReference type="ARBA" id="ARBA00022583"/>
    </source>
</evidence>
<dbReference type="GO" id="GO:0016020">
    <property type="term" value="C:membrane"/>
    <property type="evidence" value="ECO:0007669"/>
    <property type="project" value="UniProtKB-SubCell"/>
</dbReference>
<dbReference type="InterPro" id="IPR003598">
    <property type="entry name" value="Ig_sub2"/>
</dbReference>
<dbReference type="PROSITE" id="PS01186">
    <property type="entry name" value="EGF_2"/>
    <property type="match status" value="5"/>
</dbReference>
<evidence type="ECO:0000256" key="10">
    <source>
        <dbReference type="ARBA" id="ARBA00023170"/>
    </source>
</evidence>
<evidence type="ECO:0000256" key="8">
    <source>
        <dbReference type="ARBA" id="ARBA00023136"/>
    </source>
</evidence>
<dbReference type="InterPro" id="IPR000152">
    <property type="entry name" value="EGF-type_Asp/Asn_hydroxyl_site"/>
</dbReference>
<dbReference type="InterPro" id="IPR000742">
    <property type="entry name" value="EGF"/>
</dbReference>
<feature type="region of interest" description="Disordered" evidence="15">
    <location>
        <begin position="1945"/>
        <end position="1964"/>
    </location>
</feature>
<dbReference type="InterPro" id="IPR007110">
    <property type="entry name" value="Ig-like_dom"/>
</dbReference>
<evidence type="ECO:0000256" key="6">
    <source>
        <dbReference type="ARBA" id="ARBA00022737"/>
    </source>
</evidence>
<dbReference type="Pfam" id="PF14670">
    <property type="entry name" value="FXa_inhibition"/>
    <property type="match status" value="1"/>
</dbReference>
<feature type="disulfide bond" evidence="13">
    <location>
        <begin position="96"/>
        <end position="105"/>
    </location>
</feature>
<dbReference type="SMART" id="SM00408">
    <property type="entry name" value="IGc2"/>
    <property type="match status" value="1"/>
</dbReference>
<evidence type="ECO:0000256" key="16">
    <source>
        <dbReference type="SAM" id="Phobius"/>
    </source>
</evidence>
<keyword evidence="14" id="KW-0175">Coiled coil</keyword>
<protein>
    <submittedName>
        <fullName evidence="19">EGF-containing fibulin-like extracellular matrix protein 1,Fibulin-5,Fibrillin-1,EGF-containing fibulin-like extracellular matrix protein 2</fullName>
    </submittedName>
</protein>
<evidence type="ECO:0000259" key="17">
    <source>
        <dbReference type="PROSITE" id="PS50026"/>
    </source>
</evidence>
<evidence type="ECO:0000256" key="15">
    <source>
        <dbReference type="SAM" id="MobiDB-lite"/>
    </source>
</evidence>
<feature type="domain" description="EGF-like" evidence="17">
    <location>
        <begin position="230"/>
        <end position="266"/>
    </location>
</feature>
<name>A0A8S3SMG2_MYTED</name>
<feature type="domain" description="EGF-like" evidence="17">
    <location>
        <begin position="1856"/>
        <end position="1896"/>
    </location>
</feature>
<feature type="domain" description="EGF-like" evidence="17">
    <location>
        <begin position="72"/>
        <end position="106"/>
    </location>
</feature>
<dbReference type="SUPFAM" id="SSF48726">
    <property type="entry name" value="Immunoglobulin"/>
    <property type="match status" value="1"/>
</dbReference>
<accession>A0A8S3SMG2</accession>
<keyword evidence="20" id="KW-1185">Reference proteome</keyword>
<evidence type="ECO:0000256" key="13">
    <source>
        <dbReference type="PROSITE-ProRule" id="PRU00076"/>
    </source>
</evidence>
<keyword evidence="6" id="KW-0677">Repeat</keyword>
<feature type="coiled-coil region" evidence="14">
    <location>
        <begin position="894"/>
        <end position="921"/>
    </location>
</feature>
<dbReference type="EMBL" id="CAJPWZ010001627">
    <property type="protein sequence ID" value="CAG2219315.1"/>
    <property type="molecule type" value="Genomic_DNA"/>
</dbReference>
<dbReference type="PROSITE" id="PS50835">
    <property type="entry name" value="IG_LIKE"/>
    <property type="match status" value="1"/>
</dbReference>
<dbReference type="FunFam" id="2.10.25.10:FF:000240">
    <property type="entry name" value="Vitamin K-dependent protein S"/>
    <property type="match status" value="3"/>
</dbReference>
<dbReference type="PANTHER" id="PTHR24050:SF27">
    <property type="entry name" value="FIBRILLIN-1"/>
    <property type="match status" value="1"/>
</dbReference>
<evidence type="ECO:0000256" key="9">
    <source>
        <dbReference type="ARBA" id="ARBA00023157"/>
    </source>
</evidence>
<evidence type="ECO:0000256" key="4">
    <source>
        <dbReference type="ARBA" id="ARBA00022692"/>
    </source>
</evidence>
<dbReference type="InterPro" id="IPR009030">
    <property type="entry name" value="Growth_fac_rcpt_cys_sf"/>
</dbReference>
<dbReference type="SMART" id="SM00409">
    <property type="entry name" value="IG"/>
    <property type="match status" value="1"/>
</dbReference>
<dbReference type="InterPro" id="IPR013783">
    <property type="entry name" value="Ig-like_fold"/>
</dbReference>
<keyword evidence="4 16" id="KW-0812">Transmembrane</keyword>
<dbReference type="FunFam" id="2.60.40.10:FF:000032">
    <property type="entry name" value="palladin isoform X1"/>
    <property type="match status" value="1"/>
</dbReference>
<dbReference type="PANTHER" id="PTHR24050">
    <property type="entry name" value="PA14 DOMAIN-CONTAINING PROTEIN"/>
    <property type="match status" value="1"/>
</dbReference>
<keyword evidence="11" id="KW-0325">Glycoprotein</keyword>
<feature type="domain" description="EGF-like" evidence="17">
    <location>
        <begin position="310"/>
        <end position="346"/>
    </location>
</feature>
<proteinExistence type="predicted"/>
<dbReference type="SMART" id="SM00179">
    <property type="entry name" value="EGF_CA"/>
    <property type="match status" value="8"/>
</dbReference>
<dbReference type="Pfam" id="PF13927">
    <property type="entry name" value="Ig_3"/>
    <property type="match status" value="1"/>
</dbReference>
<feature type="coiled-coil region" evidence="14">
    <location>
        <begin position="1161"/>
        <end position="1188"/>
    </location>
</feature>
<dbReference type="Pfam" id="PF07645">
    <property type="entry name" value="EGF_CA"/>
    <property type="match status" value="6"/>
</dbReference>
<reference evidence="19" key="1">
    <citation type="submission" date="2021-03" db="EMBL/GenBank/DDBJ databases">
        <authorList>
            <person name="Bekaert M."/>
        </authorList>
    </citation>
    <scope>NUCLEOTIDE SEQUENCE</scope>
</reference>
<dbReference type="Pfam" id="PF00008">
    <property type="entry name" value="EGF"/>
    <property type="match status" value="1"/>
</dbReference>
<dbReference type="Gene3D" id="2.10.25.10">
    <property type="entry name" value="Laminin"/>
    <property type="match status" value="9"/>
</dbReference>
<dbReference type="SUPFAM" id="SSF57184">
    <property type="entry name" value="Growth factor receptor domain"/>
    <property type="match status" value="2"/>
</dbReference>
<keyword evidence="8 16" id="KW-0472">Membrane</keyword>
<dbReference type="GO" id="GO:0005509">
    <property type="term" value="F:calcium ion binding"/>
    <property type="evidence" value="ECO:0007669"/>
    <property type="project" value="InterPro"/>
</dbReference>
<gene>
    <name evidence="19" type="ORF">MEDL_32876</name>
</gene>
<keyword evidence="5" id="KW-0732">Signal</keyword>
<dbReference type="GO" id="GO:0005576">
    <property type="term" value="C:extracellular region"/>
    <property type="evidence" value="ECO:0007669"/>
    <property type="project" value="UniProtKB-SubCell"/>
</dbReference>
<evidence type="ECO:0000256" key="12">
    <source>
        <dbReference type="ARBA" id="ARBA00023319"/>
    </source>
</evidence>
<evidence type="ECO:0000256" key="7">
    <source>
        <dbReference type="ARBA" id="ARBA00022989"/>
    </source>
</evidence>
<keyword evidence="3" id="KW-0254">Endocytosis</keyword>
<dbReference type="InterPro" id="IPR036179">
    <property type="entry name" value="Ig-like_dom_sf"/>
</dbReference>
<evidence type="ECO:0000259" key="18">
    <source>
        <dbReference type="PROSITE" id="PS50835"/>
    </source>
</evidence>
<evidence type="ECO:0000313" key="19">
    <source>
        <dbReference type="EMBL" id="CAG2219315.1"/>
    </source>
</evidence>
<dbReference type="GO" id="GO:0006897">
    <property type="term" value="P:endocytosis"/>
    <property type="evidence" value="ECO:0007669"/>
    <property type="project" value="UniProtKB-KW"/>
</dbReference>
<evidence type="ECO:0000256" key="14">
    <source>
        <dbReference type="SAM" id="Coils"/>
    </source>
</evidence>
<sequence>MSIYQYCSITEAGYCYRSYACGYQGYESQRYTTSCGLLGWERCGRYRQIGVTHYRTCYQSYCCSGYTGNYCSQAICHGSIACPNGGSCVLRDICVCLPGFIGSTCTDENECVNGKHNCQQLCINTHGSFSCACEPGFLLNYDNTTCTDVNECDDVTHNCQQLCTNTIGSFNCSCESGFLLNGDNATCTDINECLENNGGCSQICSNTNGSFECSCEDGLYLASDGETCLDIDECQANNGGCEHICINEYTTFRCSCNRGYRFDLNESCVDIDECAESHMCSQQCNNTLGTYNCSCYQGFELSDDGGTCLDIDDCVNVTCLHGGSCIDFPNTFKCQCLQGYENIYCQSDINECLFANGGCEDQCINTNGSLYCQCREDSFLEEDGVSCRGDSVAPTVFQKYQIPRRLLPRGCMFVSLMSCRDSGTGLSLMLTSTDKWYRLNTNQSILYTYGIVFAEVGDLSVPVSITGMKVVSTGDNFDIVTASSLYKEEDGTELTDQHNDDCLSLSLTPKDIHDFISSGSFLGTFLIEYKISSHPDLKTDLIYGENIDSLPECIGAPVFKDRLYTVFRFGTDMSFSIYGDRIYVPAPFEGEKFCIIIDICHNMGGTIFLMIPQESRNLLDKSDYFIELAKNGLRLRPKGIGLSLMRDINVHYKTSELNLWNGDEMFRYRIFKDANIWVDSDIGYTSTGQDVDVQVYASTEIFLKGPSITNLLLDLFVEEWSGLIRLKKFSVTPTVRFSIGDTKIKLSFKDILIASLEVYFSIGGERDRVWCGNEANPPGIFASFLLIVNPFRSIPIVGDWIFDTSIRVHAFKTTGNIVSLETKTYILNEITGLKAMLYKLRILSDDFSNKMIGELSSVLQQAVILLQSSISELQTILAEISNGNDSLRVILKVIKNLWEKYNKLKNDARNLQDNIEFQTSDLVKNFTDNIESEITRVGWNINRAIEKVTTQIFSSIDSSNEVGFRFRAFVKIIVYEFAYMEIELVKSEGSMGKCSKFKKVYELMSDVKATRVVCHIPFIPGLSANLVRIRLGYFLLYEHHSYLSLAIGSGDKFVAHIHAHVYILGMQVSGDLLISNNGIYIHIEGNIWNIFLAKIEMSAELGKKWFELTFRLKGSFLASSQEPVHDNTHGFQGSYLNGIRSIAKQIGESASDRLQAAQYSLSAAQRVLVSANERITETQKNVKQCNAKFDSAIYSLESAKRKLDEVKAPYYRALEKLRKAQRNVNNLCRIRSCTSICIPGVKCGCGWIPCCSWTRCMTRVPDLSCEAANVVCSAVRAVAYTALEAVKIFVRIPMVAFDVAKAVLTGAQVVVDKARIILDVTVALLEVAKTGLEMAEVGLEIAKGAIELLKVTLSAALHVFDYLVLGIQQIIDVKNCGFEIEMSIKDKAFFEMSCEVKAFGLDWKTFRFWFDFRHPVTSMWRVAKGTVSSLLDSITDIFGRRKRRDISFKVMSKLHHIFKLFKRDASDYAGNKSEHLSNTIFKTLYNHSNSNPLNEYNNRVLLFQENCLSFRTVFSFLSNASIQLLNLSNKTVSQLNISLFSDPTLNITTESLIYNLTIESSGISAEYALKDYNLTYEDLNAILDEVKNNFTDDPLIAEINEVKNVAKEMTQSGINEANALAVVQFWIYELENTTTDYFNRTDCAHFRDCVLHSMSLLYGLFIDDSIENAVLNRQLTSSIEDILQPLLTNDSVPVTQTYQMSLKLLEHLTSMNNSNMFCSTPPTFVSQPQNQTVLSGSQIYLYCNVLGDPSPNIYWYLNDSLMENETREELKIEESTKQNTGTYRCIAENVVTNITSGDALILVIECPPGTFYDVSSCQVCSKGSYQRSWNKNECNACPTGFTTSTKMSPSEMECVDINECTDQLSVCQQVCINTNGSYYCQCGRNYNLGKDGKTCSENYTSIIISVGITAGILSLALAMSIKIWRTRHVRKMKIRTHGVRVNSSKQENVYDADPTNAKRSKLNK</sequence>
<dbReference type="InterPro" id="IPR049883">
    <property type="entry name" value="NOTCH1_EGF-like"/>
</dbReference>
<keyword evidence="12" id="KW-0393">Immunoglobulin domain</keyword>
<feature type="domain" description="Ig-like" evidence="18">
    <location>
        <begin position="1722"/>
        <end position="1795"/>
    </location>
</feature>
<keyword evidence="7 16" id="KW-1133">Transmembrane helix</keyword>
<dbReference type="PROSITE" id="PS50026">
    <property type="entry name" value="EGF_3"/>
    <property type="match status" value="4"/>
</dbReference>
<feature type="transmembrane region" description="Helical" evidence="16">
    <location>
        <begin position="1902"/>
        <end position="1924"/>
    </location>
</feature>
<keyword evidence="9 13" id="KW-1015">Disulfide bond</keyword>
<dbReference type="PROSITE" id="PS00022">
    <property type="entry name" value="EGF_1"/>
    <property type="match status" value="1"/>
</dbReference>
<comment type="subcellular location">
    <subcellularLocation>
        <location evidence="1">Membrane</location>
        <topology evidence="1">Single-pass type I membrane protein</topology>
    </subcellularLocation>
</comment>
<comment type="caution">
    <text evidence="13">Lacks conserved residue(s) required for the propagation of feature annotation.</text>
</comment>
<keyword evidence="10" id="KW-0675">Receptor</keyword>
<evidence type="ECO:0000313" key="20">
    <source>
        <dbReference type="Proteomes" id="UP000683360"/>
    </source>
</evidence>
<dbReference type="PROSITE" id="PS01187">
    <property type="entry name" value="EGF_CA"/>
    <property type="match status" value="3"/>
</dbReference>
<dbReference type="PROSITE" id="PS00010">
    <property type="entry name" value="ASX_HYDROXYL"/>
    <property type="match status" value="4"/>
</dbReference>
<feature type="disulfide bond" evidence="13">
    <location>
        <begin position="336"/>
        <end position="345"/>
    </location>
</feature>
<dbReference type="InterPro" id="IPR003599">
    <property type="entry name" value="Ig_sub"/>
</dbReference>
<dbReference type="OrthoDB" id="6144292at2759"/>
<dbReference type="FunFam" id="2.10.25.10:FF:000009">
    <property type="entry name" value="Low-density lipoprotein receptor isoform 1"/>
    <property type="match status" value="1"/>
</dbReference>
<evidence type="ECO:0000256" key="2">
    <source>
        <dbReference type="ARBA" id="ARBA00022536"/>
    </source>
</evidence>
<dbReference type="SUPFAM" id="SSF57196">
    <property type="entry name" value="EGF/Laminin"/>
    <property type="match status" value="2"/>
</dbReference>
<dbReference type="InterPro" id="IPR001881">
    <property type="entry name" value="EGF-like_Ca-bd_dom"/>
</dbReference>
<keyword evidence="2 13" id="KW-0245">EGF-like domain</keyword>
<dbReference type="Gene3D" id="2.60.40.10">
    <property type="entry name" value="Immunoglobulins"/>
    <property type="match status" value="1"/>
</dbReference>
<comment type="caution">
    <text evidence="19">The sequence shown here is derived from an EMBL/GenBank/DDBJ whole genome shotgun (WGS) entry which is preliminary data.</text>
</comment>
<dbReference type="CDD" id="cd00054">
    <property type="entry name" value="EGF_CA"/>
    <property type="match status" value="4"/>
</dbReference>
<evidence type="ECO:0000256" key="1">
    <source>
        <dbReference type="ARBA" id="ARBA00004479"/>
    </source>
</evidence>
<dbReference type="InterPro" id="IPR052235">
    <property type="entry name" value="Nephronectin_domain"/>
</dbReference>
<organism evidence="19 20">
    <name type="scientific">Mytilus edulis</name>
    <name type="common">Blue mussel</name>
    <dbReference type="NCBI Taxonomy" id="6550"/>
    <lineage>
        <taxon>Eukaryota</taxon>
        <taxon>Metazoa</taxon>
        <taxon>Spiralia</taxon>
        <taxon>Lophotrochozoa</taxon>
        <taxon>Mollusca</taxon>
        <taxon>Bivalvia</taxon>
        <taxon>Autobranchia</taxon>
        <taxon>Pteriomorphia</taxon>
        <taxon>Mytilida</taxon>
        <taxon>Mytiloidea</taxon>
        <taxon>Mytilidae</taxon>
        <taxon>Mytilinae</taxon>
        <taxon>Mytilus</taxon>
    </lineage>
</organism>
<dbReference type="Proteomes" id="UP000683360">
    <property type="component" value="Unassembled WGS sequence"/>
</dbReference>
<evidence type="ECO:0000256" key="11">
    <source>
        <dbReference type="ARBA" id="ARBA00023180"/>
    </source>
</evidence>